<keyword evidence="3" id="KW-0408">Iron</keyword>
<dbReference type="GO" id="GO:0051537">
    <property type="term" value="F:2 iron, 2 sulfur cluster binding"/>
    <property type="evidence" value="ECO:0007669"/>
    <property type="project" value="UniProtKB-KW"/>
</dbReference>
<reference evidence="6 7" key="1">
    <citation type="submission" date="2017-11" db="EMBL/GenBank/DDBJ databases">
        <title>Isolation and Characterization of Family Methanocellaceae Species from Potential Methane Hydrate Area Offshore Southwestern Taiwan.</title>
        <authorList>
            <person name="Zhang W.-L."/>
            <person name="Chen W.-C."/>
            <person name="Lai M.-C."/>
            <person name="Chen S.-C."/>
        </authorList>
    </citation>
    <scope>NUCLEOTIDE SEQUENCE [LARGE SCALE GENOMIC DNA]</scope>
    <source>
        <strain evidence="6 7">CWC-04</strain>
    </source>
</reference>
<keyword evidence="2" id="KW-0479">Metal-binding</keyword>
<dbReference type="PANTHER" id="PTHR46491:SF3">
    <property type="entry name" value="CDGSH IRON-SULFUR DOMAIN-CONTAINING PROTEIN 3, MITOCHONDRIAL"/>
    <property type="match status" value="1"/>
</dbReference>
<dbReference type="Gene3D" id="3.40.5.90">
    <property type="entry name" value="CDGSH iron-sulfur domain, mitoNEET-type"/>
    <property type="match status" value="2"/>
</dbReference>
<dbReference type="RefSeq" id="WP_230741878.1">
    <property type="nucleotide sequence ID" value="NZ_PGCK01000006.1"/>
</dbReference>
<dbReference type="Pfam" id="PF09360">
    <property type="entry name" value="zf-CDGSH"/>
    <property type="match status" value="2"/>
</dbReference>
<comment type="caution">
    <text evidence="6">The sequence shown here is derived from an EMBL/GenBank/DDBJ whole genome shotgun (WGS) entry which is preliminary data.</text>
</comment>
<dbReference type="InterPro" id="IPR042216">
    <property type="entry name" value="MitoNEET_CISD"/>
</dbReference>
<keyword evidence="7" id="KW-1185">Reference proteome</keyword>
<dbReference type="InterPro" id="IPR016548">
    <property type="entry name" value="UCP009180"/>
</dbReference>
<dbReference type="EMBL" id="PGCK01000006">
    <property type="protein sequence ID" value="MCD1295038.1"/>
    <property type="molecule type" value="Genomic_DNA"/>
</dbReference>
<feature type="domain" description="Iron-binding zinc finger CDGSH type" evidence="5">
    <location>
        <begin position="209"/>
        <end position="246"/>
    </location>
</feature>
<evidence type="ECO:0000313" key="6">
    <source>
        <dbReference type="EMBL" id="MCD1295038.1"/>
    </source>
</evidence>
<keyword evidence="4" id="KW-0411">Iron-sulfur</keyword>
<protein>
    <submittedName>
        <fullName evidence="6">Iron-binding protein</fullName>
    </submittedName>
</protein>
<dbReference type="PIRSF" id="PIRSF009180">
    <property type="entry name" value="UCP009180"/>
    <property type="match status" value="1"/>
</dbReference>
<dbReference type="PANTHER" id="PTHR46491">
    <property type="entry name" value="CDGSH IRON SULFUR DOMAIN PROTEIN HOMOLOG"/>
    <property type="match status" value="1"/>
</dbReference>
<dbReference type="InterPro" id="IPR052950">
    <property type="entry name" value="CISD"/>
</dbReference>
<evidence type="ECO:0000256" key="4">
    <source>
        <dbReference type="ARBA" id="ARBA00023014"/>
    </source>
</evidence>
<dbReference type="AlphaFoldDB" id="A0AAP2RCS7"/>
<evidence type="ECO:0000256" key="3">
    <source>
        <dbReference type="ARBA" id="ARBA00023004"/>
    </source>
</evidence>
<organism evidence="6 7">
    <name type="scientific">Methanooceanicella nereidis</name>
    <dbReference type="NCBI Taxonomy" id="2052831"/>
    <lineage>
        <taxon>Archaea</taxon>
        <taxon>Methanobacteriati</taxon>
        <taxon>Methanobacteriota</taxon>
        <taxon>Stenosarchaea group</taxon>
        <taxon>Methanomicrobia</taxon>
        <taxon>Methanocellales</taxon>
        <taxon>Methanocellaceae</taxon>
        <taxon>Methanooceanicella</taxon>
    </lineage>
</organism>
<dbReference type="InterPro" id="IPR010693">
    <property type="entry name" value="Divergent_4Fe-4S_mono-cluster"/>
</dbReference>
<accession>A0AAP2RCS7</accession>
<dbReference type="GO" id="GO:0046872">
    <property type="term" value="F:metal ion binding"/>
    <property type="evidence" value="ECO:0007669"/>
    <property type="project" value="UniProtKB-KW"/>
</dbReference>
<feature type="domain" description="Iron-binding zinc finger CDGSH type" evidence="5">
    <location>
        <begin position="59"/>
        <end position="96"/>
    </location>
</feature>
<dbReference type="Proteomes" id="UP001320159">
    <property type="component" value="Unassembled WGS sequence"/>
</dbReference>
<evidence type="ECO:0000256" key="1">
    <source>
        <dbReference type="ARBA" id="ARBA00022714"/>
    </source>
</evidence>
<keyword evidence="1" id="KW-0001">2Fe-2S</keyword>
<dbReference type="Pfam" id="PF06902">
    <property type="entry name" value="Fer4_19"/>
    <property type="match status" value="1"/>
</dbReference>
<dbReference type="SMART" id="SM00704">
    <property type="entry name" value="ZnF_CDGSH"/>
    <property type="match status" value="2"/>
</dbReference>
<dbReference type="InterPro" id="IPR018967">
    <property type="entry name" value="FeS-contain_CDGSH-typ"/>
</dbReference>
<proteinExistence type="predicted"/>
<evidence type="ECO:0000259" key="5">
    <source>
        <dbReference type="SMART" id="SM00704"/>
    </source>
</evidence>
<evidence type="ECO:0000313" key="7">
    <source>
        <dbReference type="Proteomes" id="UP001320159"/>
    </source>
</evidence>
<dbReference type="GO" id="GO:0005737">
    <property type="term" value="C:cytoplasm"/>
    <property type="evidence" value="ECO:0007669"/>
    <property type="project" value="UniProtKB-ARBA"/>
</dbReference>
<evidence type="ECO:0000256" key="2">
    <source>
        <dbReference type="ARBA" id="ARBA00022723"/>
    </source>
</evidence>
<sequence length="257" mass="28407">MINDKKDYTGQEVVQTSSDVQKKENVKVVVTKDGPYLVTGGLPLAKEIIVTDDHGVPLEWSKGEEFPVQETYALCRCGQSKNKPYCDGTHTETGFNGTESASGKKYLELANKIPGPGVDLTDAPELCAMARFCHRAGGIWDLVKFTDDPEIRELAIKIAGNCPSGRLVMWDKTTGKPIEPKFVPSVSLVEGPKEEALGPIWLKGGIPFESSEGFKYETRNRVTLCRCGRSGNKPYCDGTHTHKDYVKEIKDLIHKIF</sequence>
<gene>
    <name evidence="6" type="ORF">CUJ83_08515</name>
</gene>
<name>A0AAP2RCS7_9EURY</name>